<dbReference type="InterPro" id="IPR057265">
    <property type="entry name" value="Ribosomal_uL22_arc-type"/>
</dbReference>
<dbReference type="PANTHER" id="PTHR11593:SF10">
    <property type="entry name" value="60S RIBOSOMAL PROTEIN L17"/>
    <property type="match status" value="1"/>
</dbReference>
<dbReference type="GO" id="GO:0019843">
    <property type="term" value="F:rRNA binding"/>
    <property type="evidence" value="ECO:0007669"/>
    <property type="project" value="UniProtKB-UniRule"/>
</dbReference>
<organism evidence="7 8">
    <name type="scientific">candidate division MSBL1 archaeon SCGC-AAA261F19</name>
    <dbReference type="NCBI Taxonomy" id="1698275"/>
    <lineage>
        <taxon>Archaea</taxon>
        <taxon>Methanobacteriati</taxon>
        <taxon>Methanobacteriota</taxon>
        <taxon>candidate division MSBL1</taxon>
    </lineage>
</organism>
<dbReference type="GO" id="GO:0003735">
    <property type="term" value="F:structural constituent of ribosome"/>
    <property type="evidence" value="ECO:0007669"/>
    <property type="project" value="UniProtKB-UniRule"/>
</dbReference>
<keyword evidence="3 4" id="KW-0687">Ribonucleoprotein</keyword>
<dbReference type="PANTHER" id="PTHR11593">
    <property type="entry name" value="60S RIBOSOMAL PROTEIN L17"/>
    <property type="match status" value="1"/>
</dbReference>
<dbReference type="SUPFAM" id="SSF54843">
    <property type="entry name" value="Ribosomal protein L22"/>
    <property type="match status" value="1"/>
</dbReference>
<dbReference type="InterPro" id="IPR036394">
    <property type="entry name" value="Ribosomal_uL22_sf"/>
</dbReference>
<dbReference type="InterPro" id="IPR001063">
    <property type="entry name" value="Ribosomal_uL22"/>
</dbReference>
<dbReference type="EMBL" id="LHXZ01000072">
    <property type="protein sequence ID" value="KXB02085.1"/>
    <property type="molecule type" value="Genomic_DNA"/>
</dbReference>
<dbReference type="GO" id="GO:0022625">
    <property type="term" value="C:cytosolic large ribosomal subunit"/>
    <property type="evidence" value="ECO:0007669"/>
    <property type="project" value="UniProtKB-UniRule"/>
</dbReference>
<gene>
    <name evidence="4" type="primary">rpl22</name>
    <name evidence="7" type="ORF">AKJ45_03720</name>
</gene>
<evidence type="ECO:0000256" key="5">
    <source>
        <dbReference type="RuleBase" id="RU004005"/>
    </source>
</evidence>
<comment type="caution">
    <text evidence="7">The sequence shown here is derived from an EMBL/GenBank/DDBJ whole genome shotgun (WGS) entry which is preliminary data.</text>
</comment>
<name>A0A133V6L8_9EURY</name>
<comment type="function">
    <text evidence="4 6">This protein binds specifically to 23S rRNA. It makes multiple contacts with different domains of the 23S rRNA in the assembled 50S subunit and ribosome.</text>
</comment>
<dbReference type="AlphaFoldDB" id="A0A133V6L8"/>
<dbReference type="Proteomes" id="UP000070565">
    <property type="component" value="Unassembled WGS sequence"/>
</dbReference>
<evidence type="ECO:0000313" key="7">
    <source>
        <dbReference type="EMBL" id="KXB02085.1"/>
    </source>
</evidence>
<keyword evidence="2 4" id="KW-0689">Ribosomal protein</keyword>
<evidence type="ECO:0000256" key="6">
    <source>
        <dbReference type="RuleBase" id="RU004007"/>
    </source>
</evidence>
<dbReference type="Pfam" id="PF00237">
    <property type="entry name" value="Ribosomal_L22"/>
    <property type="match status" value="1"/>
</dbReference>
<evidence type="ECO:0000256" key="2">
    <source>
        <dbReference type="ARBA" id="ARBA00022980"/>
    </source>
</evidence>
<evidence type="ECO:0000313" key="8">
    <source>
        <dbReference type="Proteomes" id="UP000070565"/>
    </source>
</evidence>
<comment type="subunit">
    <text evidence="4 6">Part of the 50S ribosomal subunit.</text>
</comment>
<dbReference type="NCBIfam" id="TIGR01038">
    <property type="entry name" value="uL22_arch_euk"/>
    <property type="match status" value="1"/>
</dbReference>
<comment type="function">
    <text evidence="4">The globular domain of the protein is located near the polypeptide exit tunnel on the outside of the subunit, while an extended beta-hairpin is found that lines the wall of the exit tunnel in the center of the 70S ribosome.</text>
</comment>
<dbReference type="NCBIfam" id="NF003260">
    <property type="entry name" value="PRK04223.1"/>
    <property type="match status" value="1"/>
</dbReference>
<accession>A0A133V6L8</accession>
<evidence type="ECO:0000256" key="3">
    <source>
        <dbReference type="ARBA" id="ARBA00023274"/>
    </source>
</evidence>
<dbReference type="Gene3D" id="3.90.470.10">
    <property type="entry name" value="Ribosomal protein L22/L17"/>
    <property type="match status" value="1"/>
</dbReference>
<keyword evidence="4 6" id="KW-0699">rRNA-binding</keyword>
<dbReference type="GO" id="GO:0002181">
    <property type="term" value="P:cytoplasmic translation"/>
    <property type="evidence" value="ECO:0007669"/>
    <property type="project" value="TreeGrafter"/>
</dbReference>
<evidence type="ECO:0000256" key="4">
    <source>
        <dbReference type="HAMAP-Rule" id="MF_01331"/>
    </source>
</evidence>
<comment type="similarity">
    <text evidence="1 4 5">Belongs to the universal ribosomal protein uL22 family.</text>
</comment>
<keyword evidence="8" id="KW-1185">Reference proteome</keyword>
<evidence type="ECO:0000256" key="1">
    <source>
        <dbReference type="ARBA" id="ARBA00009451"/>
    </source>
</evidence>
<protein>
    <recommendedName>
        <fullName evidence="4">Large ribosomal subunit protein uL22</fullName>
    </recommendedName>
</protein>
<reference evidence="7 8" key="1">
    <citation type="journal article" date="2016" name="Sci. Rep.">
        <title>Metabolic traits of an uncultured archaeal lineage -MSBL1- from brine pools of the Red Sea.</title>
        <authorList>
            <person name="Mwirichia R."/>
            <person name="Alam I."/>
            <person name="Rashid M."/>
            <person name="Vinu M."/>
            <person name="Ba-Alawi W."/>
            <person name="Anthony Kamau A."/>
            <person name="Kamanda Ngugi D."/>
            <person name="Goker M."/>
            <person name="Klenk H.P."/>
            <person name="Bajic V."/>
            <person name="Stingl U."/>
        </authorList>
    </citation>
    <scope>NUCLEOTIDE SEQUENCE [LARGE SCALE GENOMIC DNA]</scope>
    <source>
        <strain evidence="7">SCGC-AAA261F19</strain>
    </source>
</reference>
<dbReference type="InterPro" id="IPR005721">
    <property type="entry name" value="Ribosomal_uL22_euk/arc"/>
</dbReference>
<keyword evidence="4 6" id="KW-0694">RNA-binding</keyword>
<proteinExistence type="inferred from homology"/>
<dbReference type="HAMAP" id="MF_01331_A">
    <property type="entry name" value="Ribosomal_uL22_A"/>
    <property type="match status" value="1"/>
</dbReference>
<dbReference type="CDD" id="cd00336">
    <property type="entry name" value="Ribosomal_L22"/>
    <property type="match status" value="1"/>
</dbReference>
<sequence>MPKIGYSAKIEDKECAKAMGKELRISPKDSAEVCRAIKDMNLGKAKEFLELVINKEKPVPYRKHGKKLAHKKGSGYGSGRYPVKAARAILDVLDNAEANASYKGMDSERLKITHASAKKGIVIPGFKPRAFGRATASNRQTTNVEIILEEAI</sequence>